<evidence type="ECO:0000313" key="2">
    <source>
        <dbReference type="Proteomes" id="UP000606490"/>
    </source>
</evidence>
<dbReference type="RefSeq" id="WP_202828940.1">
    <property type="nucleotide sequence ID" value="NZ_JAEUXJ010000029.1"/>
</dbReference>
<organism evidence="1 2">
    <name type="scientific">Belnapia mucosa</name>
    <dbReference type="NCBI Taxonomy" id="2804532"/>
    <lineage>
        <taxon>Bacteria</taxon>
        <taxon>Pseudomonadati</taxon>
        <taxon>Pseudomonadota</taxon>
        <taxon>Alphaproteobacteria</taxon>
        <taxon>Acetobacterales</taxon>
        <taxon>Roseomonadaceae</taxon>
        <taxon>Belnapia</taxon>
    </lineage>
</organism>
<comment type="caution">
    <text evidence="1">The sequence shown here is derived from an EMBL/GenBank/DDBJ whole genome shotgun (WGS) entry which is preliminary data.</text>
</comment>
<dbReference type="EMBL" id="JAEUXJ010000029">
    <property type="protein sequence ID" value="MBL6459208.1"/>
    <property type="molecule type" value="Genomic_DNA"/>
</dbReference>
<protein>
    <submittedName>
        <fullName evidence="1">Uncharacterized protein</fullName>
    </submittedName>
</protein>
<proteinExistence type="predicted"/>
<gene>
    <name evidence="1" type="ORF">JMJ55_28195</name>
</gene>
<accession>A0ABS1VC23</accession>
<sequence>MAVGSAAADQTIHDVIGRAGPVLPYTTEKAAAVQLLPPGFEWMPPTYASGLVYASCRRAGRDGKWLYPHHGQWSATEPLAMCGALLRAWAMLAKAVVQP</sequence>
<keyword evidence="2" id="KW-1185">Reference proteome</keyword>
<dbReference type="Proteomes" id="UP000606490">
    <property type="component" value="Unassembled WGS sequence"/>
</dbReference>
<name>A0ABS1VC23_9PROT</name>
<evidence type="ECO:0000313" key="1">
    <source>
        <dbReference type="EMBL" id="MBL6459208.1"/>
    </source>
</evidence>
<reference evidence="1 2" key="1">
    <citation type="submission" date="2021-01" db="EMBL/GenBank/DDBJ databases">
        <title>Belnapia mucosa sp. nov. and Belnapia arida sp. nov., isolated from the Tabernas Desert (Almeria, Spain).</title>
        <authorList>
            <person name="Molina-Menor E."/>
            <person name="Vidal-Verdu A."/>
            <person name="Calonge A."/>
            <person name="Satari L."/>
            <person name="Pereto Magraner J."/>
            <person name="Porcar Miralles M."/>
        </authorList>
    </citation>
    <scope>NUCLEOTIDE SEQUENCE [LARGE SCALE GENOMIC DNA]</scope>
    <source>
        <strain evidence="1 2">T6</strain>
    </source>
</reference>